<name>A0A974S5J0_9SPHN</name>
<keyword evidence="16" id="KW-0675">Receptor</keyword>
<keyword evidence="13" id="KW-0732">Signal</keyword>
<evidence type="ECO:0000256" key="6">
    <source>
        <dbReference type="ARBA" id="ARBA00023004"/>
    </source>
</evidence>
<feature type="chain" id="PRO_5037938160" evidence="13">
    <location>
        <begin position="34"/>
        <end position="749"/>
    </location>
</feature>
<keyword evidence="10 11" id="KW-0998">Cell outer membrane</keyword>
<dbReference type="Pfam" id="PF07715">
    <property type="entry name" value="Plug"/>
    <property type="match status" value="1"/>
</dbReference>
<evidence type="ECO:0000256" key="7">
    <source>
        <dbReference type="ARBA" id="ARBA00023065"/>
    </source>
</evidence>
<protein>
    <submittedName>
        <fullName evidence="16">TonB-dependent receptor</fullName>
    </submittedName>
</protein>
<evidence type="ECO:0000259" key="15">
    <source>
        <dbReference type="Pfam" id="PF07715"/>
    </source>
</evidence>
<keyword evidence="2 11" id="KW-0813">Transport</keyword>
<dbReference type="KEGG" id="sari:H5J25_07600"/>
<dbReference type="PROSITE" id="PS52016">
    <property type="entry name" value="TONB_DEPENDENT_REC_3"/>
    <property type="match status" value="1"/>
</dbReference>
<comment type="subcellular location">
    <subcellularLocation>
        <location evidence="1 11">Cell outer membrane</location>
        <topology evidence="1 11">Multi-pass membrane protein</topology>
    </subcellularLocation>
</comment>
<keyword evidence="5 11" id="KW-0812">Transmembrane</keyword>
<evidence type="ECO:0000256" key="2">
    <source>
        <dbReference type="ARBA" id="ARBA00022448"/>
    </source>
</evidence>
<feature type="signal peptide" evidence="13">
    <location>
        <begin position="1"/>
        <end position="33"/>
    </location>
</feature>
<dbReference type="InterPro" id="IPR000531">
    <property type="entry name" value="Beta-barrel_TonB"/>
</dbReference>
<dbReference type="AlphaFoldDB" id="A0A974S5J0"/>
<dbReference type="Gene3D" id="2.40.170.20">
    <property type="entry name" value="TonB-dependent receptor, beta-barrel domain"/>
    <property type="match status" value="1"/>
</dbReference>
<evidence type="ECO:0000256" key="5">
    <source>
        <dbReference type="ARBA" id="ARBA00022692"/>
    </source>
</evidence>
<evidence type="ECO:0000313" key="17">
    <source>
        <dbReference type="Proteomes" id="UP000595894"/>
    </source>
</evidence>
<proteinExistence type="inferred from homology"/>
<accession>A0A974S5J0</accession>
<evidence type="ECO:0000256" key="4">
    <source>
        <dbReference type="ARBA" id="ARBA00022496"/>
    </source>
</evidence>
<evidence type="ECO:0000259" key="14">
    <source>
        <dbReference type="Pfam" id="PF00593"/>
    </source>
</evidence>
<evidence type="ECO:0000256" key="12">
    <source>
        <dbReference type="RuleBase" id="RU003357"/>
    </source>
</evidence>
<evidence type="ECO:0000256" key="13">
    <source>
        <dbReference type="SAM" id="SignalP"/>
    </source>
</evidence>
<evidence type="ECO:0000256" key="1">
    <source>
        <dbReference type="ARBA" id="ARBA00004571"/>
    </source>
</evidence>
<feature type="domain" description="TonB-dependent receptor plug" evidence="15">
    <location>
        <begin position="60"/>
        <end position="169"/>
    </location>
</feature>
<keyword evidence="7" id="KW-0406">Ion transport</keyword>
<keyword evidence="17" id="KW-1185">Reference proteome</keyword>
<evidence type="ECO:0000256" key="11">
    <source>
        <dbReference type="PROSITE-ProRule" id="PRU01360"/>
    </source>
</evidence>
<keyword evidence="3 11" id="KW-1134">Transmembrane beta strand</keyword>
<dbReference type="PANTHER" id="PTHR32552:SF81">
    <property type="entry name" value="TONB-DEPENDENT OUTER MEMBRANE RECEPTOR"/>
    <property type="match status" value="1"/>
</dbReference>
<dbReference type="EMBL" id="CP061035">
    <property type="protein sequence ID" value="QQV78491.1"/>
    <property type="molecule type" value="Genomic_DNA"/>
</dbReference>
<sequence>MLVYTARSFARSRRLAIGASVLAIMCAATPAIAADPDPVQAEVSPDEITVTASRRSEASKDVPVAVSVIGGEKLDVLNSSGLDIRFLSGRTPSLLVGSSFGRTFPRFYIRGLGNTDFDPTSAQPVSVVYDDVALENPMLKSFPVFDLASVQVLRGPQGTLFGRNTPAGVIKLDSQKPGDVLSGHASLSWATFNTVNAEAAIGGPLGGGFGLRVSGILQRRDDWVTNTATTTLGSRKLEGYRDVAGRVLLSYESGDFDALLNVHARDLDGSPRVFRAGIFRKGSNDFVPGFDIKKVALDGLTSQSLNSFGTNLKLNYTFDGVGTLHSITAYEKGKVESTGDVDGASCYAFIPGCTLGNINVGGFPVNTGGTTKPKEFSQELRFETAQMGAFRGQVGAYFFHQKLTYDELAYDGAGAVTQNVLHDNKNENFGLFASGEYAANADLTLRAGVRYSNDRKDDFVGGLASFPGRPLPIRTKAKGDNVSWDIGATYRIDPSVNLYARFATGYLGPSISDRVNFGDFPTTAPKQTTISGEGGIKTELLANVLRFDLSGYYFRTKDFQATAVGGVNNSAQLLTIDKVVGYGLEAELNARPMPSLVLTAGLSYNFTEIRDPSQSIAVCGGGCTVTNPLNAAGRAILNGNDLPQAPRLIANWTVRYAVPLGDGELFAFTDWAYRSKVNYFLYTAAEFRGKSLLEGGLRGGYKFDSGLEVAAFARNITNQIRAVSAIDFNNLTGMVNEPRIIGGEVKFRF</sequence>
<dbReference type="InterPro" id="IPR036942">
    <property type="entry name" value="Beta-barrel_TonB_sf"/>
</dbReference>
<dbReference type="InterPro" id="IPR039426">
    <property type="entry name" value="TonB-dep_rcpt-like"/>
</dbReference>
<evidence type="ECO:0000256" key="3">
    <source>
        <dbReference type="ARBA" id="ARBA00022452"/>
    </source>
</evidence>
<evidence type="ECO:0000256" key="10">
    <source>
        <dbReference type="ARBA" id="ARBA00023237"/>
    </source>
</evidence>
<dbReference type="SUPFAM" id="SSF56935">
    <property type="entry name" value="Porins"/>
    <property type="match status" value="1"/>
</dbReference>
<organism evidence="16 17">
    <name type="scientific">Sphingomonas aliaeris</name>
    <dbReference type="NCBI Taxonomy" id="2759526"/>
    <lineage>
        <taxon>Bacteria</taxon>
        <taxon>Pseudomonadati</taxon>
        <taxon>Pseudomonadota</taxon>
        <taxon>Alphaproteobacteria</taxon>
        <taxon>Sphingomonadales</taxon>
        <taxon>Sphingomonadaceae</taxon>
        <taxon>Sphingomonas</taxon>
    </lineage>
</organism>
<evidence type="ECO:0000256" key="9">
    <source>
        <dbReference type="ARBA" id="ARBA00023136"/>
    </source>
</evidence>
<evidence type="ECO:0000313" key="16">
    <source>
        <dbReference type="EMBL" id="QQV78491.1"/>
    </source>
</evidence>
<dbReference type="Pfam" id="PF00593">
    <property type="entry name" value="TonB_dep_Rec_b-barrel"/>
    <property type="match status" value="1"/>
</dbReference>
<dbReference type="InterPro" id="IPR012910">
    <property type="entry name" value="Plug_dom"/>
</dbReference>
<gene>
    <name evidence="16" type="ORF">H5J25_07600</name>
</gene>
<keyword evidence="9 11" id="KW-0472">Membrane</keyword>
<evidence type="ECO:0000256" key="8">
    <source>
        <dbReference type="ARBA" id="ARBA00023077"/>
    </source>
</evidence>
<keyword evidence="8 12" id="KW-0798">TonB box</keyword>
<feature type="domain" description="TonB-dependent receptor-like beta-barrel" evidence="14">
    <location>
        <begin position="302"/>
        <end position="716"/>
    </location>
</feature>
<dbReference type="GO" id="GO:0009279">
    <property type="term" value="C:cell outer membrane"/>
    <property type="evidence" value="ECO:0007669"/>
    <property type="project" value="UniProtKB-SubCell"/>
</dbReference>
<dbReference type="PANTHER" id="PTHR32552">
    <property type="entry name" value="FERRICHROME IRON RECEPTOR-RELATED"/>
    <property type="match status" value="1"/>
</dbReference>
<dbReference type="GO" id="GO:0006826">
    <property type="term" value="P:iron ion transport"/>
    <property type="evidence" value="ECO:0007669"/>
    <property type="project" value="UniProtKB-KW"/>
</dbReference>
<keyword evidence="6" id="KW-0408">Iron</keyword>
<comment type="similarity">
    <text evidence="11 12">Belongs to the TonB-dependent receptor family.</text>
</comment>
<reference evidence="17" key="1">
    <citation type="submission" date="2020-09" db="EMBL/GenBank/DDBJ databases">
        <title>Sphingomonas sp., a new species isolated from pork steak.</title>
        <authorList>
            <person name="Heidler von Heilborn D."/>
        </authorList>
    </citation>
    <scope>NUCLEOTIDE SEQUENCE [LARGE SCALE GENOMIC DNA]</scope>
</reference>
<keyword evidence="4" id="KW-0410">Iron transport</keyword>
<dbReference type="Proteomes" id="UP000595894">
    <property type="component" value="Chromosome"/>
</dbReference>